<feature type="transmembrane region" description="Helical" evidence="5">
    <location>
        <begin position="98"/>
        <end position="129"/>
    </location>
</feature>
<evidence type="ECO:0000256" key="4">
    <source>
        <dbReference type="ARBA" id="ARBA00023134"/>
    </source>
</evidence>
<keyword evidence="5" id="KW-0472">Membrane</keyword>
<accession>A0ABN9L8C3</accession>
<dbReference type="EMBL" id="CAUEEQ010008857">
    <property type="protein sequence ID" value="CAJ0932722.1"/>
    <property type="molecule type" value="Genomic_DNA"/>
</dbReference>
<keyword evidence="4" id="KW-0342">GTP-binding</keyword>
<dbReference type="InterPro" id="IPR027417">
    <property type="entry name" value="P-loop_NTPase"/>
</dbReference>
<comment type="caution">
    <text evidence="7">The sequence shown here is derived from an EMBL/GenBank/DDBJ whole genome shotgun (WGS) entry which is preliminary data.</text>
</comment>
<evidence type="ECO:0000256" key="1">
    <source>
        <dbReference type="ARBA" id="ARBA00005429"/>
    </source>
</evidence>
<keyword evidence="3" id="KW-0378">Hydrolase</keyword>
<organism evidence="7 8">
    <name type="scientific">Ranitomeya imitator</name>
    <name type="common">mimic poison frog</name>
    <dbReference type="NCBI Taxonomy" id="111125"/>
    <lineage>
        <taxon>Eukaryota</taxon>
        <taxon>Metazoa</taxon>
        <taxon>Chordata</taxon>
        <taxon>Craniata</taxon>
        <taxon>Vertebrata</taxon>
        <taxon>Euteleostomi</taxon>
        <taxon>Amphibia</taxon>
        <taxon>Batrachia</taxon>
        <taxon>Anura</taxon>
        <taxon>Neobatrachia</taxon>
        <taxon>Hyloidea</taxon>
        <taxon>Dendrobatidae</taxon>
        <taxon>Dendrobatinae</taxon>
        <taxon>Ranitomeya</taxon>
    </lineage>
</organism>
<dbReference type="Pfam" id="PF05049">
    <property type="entry name" value="IIGP"/>
    <property type="match status" value="1"/>
</dbReference>
<evidence type="ECO:0000259" key="6">
    <source>
        <dbReference type="PROSITE" id="PS51716"/>
    </source>
</evidence>
<gene>
    <name evidence="7" type="ORF">RIMI_LOCUS5237466</name>
</gene>
<dbReference type="PANTHER" id="PTHR32341:SF10">
    <property type="entry name" value="INTERFERON-INDUCIBLE GTPASE 5"/>
    <property type="match status" value="1"/>
</dbReference>
<evidence type="ECO:0000313" key="7">
    <source>
        <dbReference type="EMBL" id="CAJ0932722.1"/>
    </source>
</evidence>
<keyword evidence="2" id="KW-0547">Nucleotide-binding</keyword>
<reference evidence="7" key="1">
    <citation type="submission" date="2023-07" db="EMBL/GenBank/DDBJ databases">
        <authorList>
            <person name="Stuckert A."/>
        </authorList>
    </citation>
    <scope>NUCLEOTIDE SEQUENCE</scope>
</reference>
<dbReference type="PANTHER" id="PTHR32341">
    <property type="entry name" value="INTERFERON-INDUCIBLE GTPASE"/>
    <property type="match status" value="1"/>
</dbReference>
<protein>
    <recommendedName>
        <fullName evidence="6">IRG-type G domain-containing protein</fullName>
    </recommendedName>
</protein>
<keyword evidence="5" id="KW-1133">Transmembrane helix</keyword>
<feature type="domain" description="IRG-type G" evidence="6">
    <location>
        <begin position="1"/>
        <end position="66"/>
    </location>
</feature>
<dbReference type="InterPro" id="IPR051515">
    <property type="entry name" value="IRG"/>
</dbReference>
<comment type="similarity">
    <text evidence="1">Belongs to the TRAFAC class dynamin-like GTPase superfamily. IRG family.</text>
</comment>
<name>A0ABN9L8C3_9NEOB</name>
<keyword evidence="8" id="KW-1185">Reference proteome</keyword>
<proteinExistence type="inferred from homology"/>
<dbReference type="InterPro" id="IPR007743">
    <property type="entry name" value="Immunity-related_GTPase-like"/>
</dbReference>
<keyword evidence="5" id="KW-0812">Transmembrane</keyword>
<evidence type="ECO:0000313" key="8">
    <source>
        <dbReference type="Proteomes" id="UP001176940"/>
    </source>
</evidence>
<evidence type="ECO:0000256" key="3">
    <source>
        <dbReference type="ARBA" id="ARBA00022801"/>
    </source>
</evidence>
<evidence type="ECO:0000256" key="5">
    <source>
        <dbReference type="SAM" id="Phobius"/>
    </source>
</evidence>
<dbReference type="InterPro" id="IPR030385">
    <property type="entry name" value="G_IRG_dom"/>
</dbReference>
<dbReference type="Proteomes" id="UP001176940">
    <property type="component" value="Unassembled WGS sequence"/>
</dbReference>
<sequence>MRICMPRGNKRRRYNEENILREIRDNCIECLEKGEIKEPKVFLISCLNDELHKYDFQKLQDTLIHELPDHKKHAFLLSLPNISKQIIEKKCMALKKEIWMLALASAGVAAIPIPGLSVFCDVAILITALKNYLKAFGLNERSLENLAKKFGKNVNDLRSVITSP</sequence>
<dbReference type="Gene3D" id="3.40.50.300">
    <property type="entry name" value="P-loop containing nucleotide triphosphate hydrolases"/>
    <property type="match status" value="1"/>
</dbReference>
<dbReference type="PROSITE" id="PS51716">
    <property type="entry name" value="G_IRG"/>
    <property type="match status" value="1"/>
</dbReference>
<evidence type="ECO:0000256" key="2">
    <source>
        <dbReference type="ARBA" id="ARBA00022741"/>
    </source>
</evidence>